<dbReference type="InterPro" id="IPR050469">
    <property type="entry name" value="Diguanylate_Cyclase"/>
</dbReference>
<dbReference type="Pfam" id="PF05230">
    <property type="entry name" value="MASE2"/>
    <property type="match status" value="1"/>
</dbReference>
<dbReference type="GO" id="GO:0043709">
    <property type="term" value="P:cell adhesion involved in single-species biofilm formation"/>
    <property type="evidence" value="ECO:0007669"/>
    <property type="project" value="TreeGrafter"/>
</dbReference>
<proteinExistence type="predicted"/>
<dbReference type="FunFam" id="3.30.70.270:FF:000001">
    <property type="entry name" value="Diguanylate cyclase domain protein"/>
    <property type="match status" value="1"/>
</dbReference>
<keyword evidence="3" id="KW-0812">Transmembrane</keyword>
<dbReference type="GO" id="GO:0052621">
    <property type="term" value="F:diguanylate cyclase activity"/>
    <property type="evidence" value="ECO:0007669"/>
    <property type="project" value="UniProtKB-EC"/>
</dbReference>
<comment type="catalytic activity">
    <reaction evidence="2">
        <text>2 GTP = 3',3'-c-di-GMP + 2 diphosphate</text>
        <dbReference type="Rhea" id="RHEA:24898"/>
        <dbReference type="ChEBI" id="CHEBI:33019"/>
        <dbReference type="ChEBI" id="CHEBI:37565"/>
        <dbReference type="ChEBI" id="CHEBI:58805"/>
        <dbReference type="EC" id="2.7.7.65"/>
    </reaction>
</comment>
<evidence type="ECO:0000313" key="6">
    <source>
        <dbReference type="Proteomes" id="UP000260665"/>
    </source>
</evidence>
<evidence type="ECO:0000259" key="4">
    <source>
        <dbReference type="PROSITE" id="PS50887"/>
    </source>
</evidence>
<dbReference type="InterPro" id="IPR043128">
    <property type="entry name" value="Rev_trsase/Diguanyl_cyclase"/>
</dbReference>
<dbReference type="NCBIfam" id="TIGR00254">
    <property type="entry name" value="GGDEF"/>
    <property type="match status" value="1"/>
</dbReference>
<dbReference type="InterPro" id="IPR000160">
    <property type="entry name" value="GGDEF_dom"/>
</dbReference>
<evidence type="ECO:0000256" key="3">
    <source>
        <dbReference type="SAM" id="Phobius"/>
    </source>
</evidence>
<organism evidence="5 6">
    <name type="scientific">Rhodoferax lacus</name>
    <dbReference type="NCBI Taxonomy" id="2184758"/>
    <lineage>
        <taxon>Bacteria</taxon>
        <taxon>Pseudomonadati</taxon>
        <taxon>Pseudomonadota</taxon>
        <taxon>Betaproteobacteria</taxon>
        <taxon>Burkholderiales</taxon>
        <taxon>Comamonadaceae</taxon>
        <taxon>Rhodoferax</taxon>
    </lineage>
</organism>
<dbReference type="GO" id="GO:1902201">
    <property type="term" value="P:negative regulation of bacterial-type flagellum-dependent cell motility"/>
    <property type="evidence" value="ECO:0007669"/>
    <property type="project" value="TreeGrafter"/>
</dbReference>
<feature type="transmembrane region" description="Helical" evidence="3">
    <location>
        <begin position="18"/>
        <end position="36"/>
    </location>
</feature>
<feature type="domain" description="GGDEF" evidence="4">
    <location>
        <begin position="218"/>
        <end position="351"/>
    </location>
</feature>
<keyword evidence="3" id="KW-0472">Membrane</keyword>
<feature type="transmembrane region" description="Helical" evidence="3">
    <location>
        <begin position="57"/>
        <end position="87"/>
    </location>
</feature>
<comment type="caution">
    <text evidence="5">The sequence shown here is derived from an EMBL/GenBank/DDBJ whole genome shotgun (WGS) entry which is preliminary data.</text>
</comment>
<keyword evidence="6" id="KW-1185">Reference proteome</keyword>
<feature type="transmembrane region" description="Helical" evidence="3">
    <location>
        <begin position="125"/>
        <end position="144"/>
    </location>
</feature>
<dbReference type="SUPFAM" id="SSF55073">
    <property type="entry name" value="Nucleotide cyclase"/>
    <property type="match status" value="1"/>
</dbReference>
<feature type="transmembrane region" description="Helical" evidence="3">
    <location>
        <begin position="93"/>
        <end position="113"/>
    </location>
</feature>
<name>A0A3E1R6B8_9BURK</name>
<keyword evidence="3" id="KW-1133">Transmembrane helix</keyword>
<dbReference type="Proteomes" id="UP000260665">
    <property type="component" value="Unassembled WGS sequence"/>
</dbReference>
<sequence length="358" mass="39338">MLFAIVGAQMATDNVGPAAWAFMGFVFVVYPHLAYWRARRSASPYRCEMNNLLLDSFLFGICAALLGFPTWISFSLLIGTALTHVLYRGIAGVLRSLAAMVLSAVASAAFLGWQIPPQTTDSATALCIVGLTLYLLSLANVAYLRTRKLQDSRQKLHTNEQALHAVNTALQEQLVQIQLLQVQLSDQANHDALTGLYNRRYLDTALAHELVRCAREDSALCVMLLDIDFFKRVNDDYSHLAGDEVLKKLSATLMRLTRASDIVCRYGGEEFLVILPNTHIGPACEKAEQLRLEFAGEPVAFGGADIGVTLSIGVASYPLHGQTQQELIRCADHALYQAKSTGRNRTVVATAHHFTAKQ</sequence>
<dbReference type="AlphaFoldDB" id="A0A3E1R6B8"/>
<dbReference type="PROSITE" id="PS50887">
    <property type="entry name" value="GGDEF"/>
    <property type="match status" value="1"/>
</dbReference>
<dbReference type="CDD" id="cd01949">
    <property type="entry name" value="GGDEF"/>
    <property type="match status" value="1"/>
</dbReference>
<evidence type="ECO:0000256" key="2">
    <source>
        <dbReference type="ARBA" id="ARBA00034247"/>
    </source>
</evidence>
<dbReference type="Gene3D" id="3.30.70.270">
    <property type="match status" value="1"/>
</dbReference>
<dbReference type="InterPro" id="IPR029787">
    <property type="entry name" value="Nucleotide_cyclase"/>
</dbReference>
<dbReference type="EMBL" id="QFZK01000033">
    <property type="protein sequence ID" value="RFO94721.1"/>
    <property type="molecule type" value="Genomic_DNA"/>
</dbReference>
<protein>
    <recommendedName>
        <fullName evidence="1">diguanylate cyclase</fullName>
        <ecNumber evidence="1">2.7.7.65</ecNumber>
    </recommendedName>
</protein>
<dbReference type="Pfam" id="PF00990">
    <property type="entry name" value="GGDEF"/>
    <property type="match status" value="1"/>
</dbReference>
<accession>A0A3E1R6B8</accession>
<evidence type="ECO:0000313" key="5">
    <source>
        <dbReference type="EMBL" id="RFO94721.1"/>
    </source>
</evidence>
<reference evidence="5 6" key="1">
    <citation type="submission" date="2018-05" db="EMBL/GenBank/DDBJ databases">
        <title>Rhodoferax soyangensis sp.nov., isolated from an oligotrophic freshwater lake.</title>
        <authorList>
            <person name="Park M."/>
        </authorList>
    </citation>
    <scope>NUCLEOTIDE SEQUENCE [LARGE SCALE GENOMIC DNA]</scope>
    <source>
        <strain evidence="5 6">IMCC26218</strain>
    </source>
</reference>
<dbReference type="SMART" id="SM00267">
    <property type="entry name" value="GGDEF"/>
    <property type="match status" value="1"/>
</dbReference>
<gene>
    <name evidence="5" type="ORF">DIC66_22130</name>
</gene>
<dbReference type="PANTHER" id="PTHR45138">
    <property type="entry name" value="REGULATORY COMPONENTS OF SENSORY TRANSDUCTION SYSTEM"/>
    <property type="match status" value="1"/>
</dbReference>
<dbReference type="InterPro" id="IPR007894">
    <property type="entry name" value="MASE2"/>
</dbReference>
<evidence type="ECO:0000256" key="1">
    <source>
        <dbReference type="ARBA" id="ARBA00012528"/>
    </source>
</evidence>
<dbReference type="PANTHER" id="PTHR45138:SF9">
    <property type="entry name" value="DIGUANYLATE CYCLASE DGCM-RELATED"/>
    <property type="match status" value="1"/>
</dbReference>
<dbReference type="EC" id="2.7.7.65" evidence="1"/>
<dbReference type="GO" id="GO:0005886">
    <property type="term" value="C:plasma membrane"/>
    <property type="evidence" value="ECO:0007669"/>
    <property type="project" value="TreeGrafter"/>
</dbReference>